<evidence type="ECO:0000313" key="1">
    <source>
        <dbReference type="EMBL" id="KAG0454400.1"/>
    </source>
</evidence>
<accession>A0A835PID1</accession>
<gene>
    <name evidence="1" type="ORF">HPP92_025704</name>
</gene>
<reference evidence="1 2" key="1">
    <citation type="journal article" date="2020" name="Nat. Food">
        <title>A phased Vanilla planifolia genome enables genetic improvement of flavour and production.</title>
        <authorList>
            <person name="Hasing T."/>
            <person name="Tang H."/>
            <person name="Brym M."/>
            <person name="Khazi F."/>
            <person name="Huang T."/>
            <person name="Chambers A.H."/>
        </authorList>
    </citation>
    <scope>NUCLEOTIDE SEQUENCE [LARGE SCALE GENOMIC DNA]</scope>
    <source>
        <tissue evidence="1">Leaf</tissue>
    </source>
</reference>
<comment type="caution">
    <text evidence="1">The sequence shown here is derived from an EMBL/GenBank/DDBJ whole genome shotgun (WGS) entry which is preliminary data.</text>
</comment>
<dbReference type="AlphaFoldDB" id="A0A835PID1"/>
<protein>
    <submittedName>
        <fullName evidence="1">Uncharacterized protein</fullName>
    </submittedName>
</protein>
<sequence>MEEEEERFASREMLGTTMIRVTNAKEIASVVTKGGRSRSVCNETAHQFPTHCGLRHRPKMKMIAKQQRWGSRGCLLDLNFPPPLEEEHEELDQRKI</sequence>
<name>A0A835PID1_VANPL</name>
<dbReference type="EMBL" id="JADCNM010000014">
    <property type="protein sequence ID" value="KAG0454400.1"/>
    <property type="molecule type" value="Genomic_DNA"/>
</dbReference>
<organism evidence="1 2">
    <name type="scientific">Vanilla planifolia</name>
    <name type="common">Vanilla</name>
    <dbReference type="NCBI Taxonomy" id="51239"/>
    <lineage>
        <taxon>Eukaryota</taxon>
        <taxon>Viridiplantae</taxon>
        <taxon>Streptophyta</taxon>
        <taxon>Embryophyta</taxon>
        <taxon>Tracheophyta</taxon>
        <taxon>Spermatophyta</taxon>
        <taxon>Magnoliopsida</taxon>
        <taxon>Liliopsida</taxon>
        <taxon>Asparagales</taxon>
        <taxon>Orchidaceae</taxon>
        <taxon>Vanilloideae</taxon>
        <taxon>Vanilleae</taxon>
        <taxon>Vanilla</taxon>
    </lineage>
</organism>
<evidence type="ECO:0000313" key="2">
    <source>
        <dbReference type="Proteomes" id="UP000639772"/>
    </source>
</evidence>
<dbReference type="Proteomes" id="UP000639772">
    <property type="component" value="Unassembled WGS sequence"/>
</dbReference>
<proteinExistence type="predicted"/>